<dbReference type="Gene3D" id="3.80.10.10">
    <property type="entry name" value="Ribonuclease Inhibitor"/>
    <property type="match status" value="2"/>
</dbReference>
<dbReference type="InterPro" id="IPR001810">
    <property type="entry name" value="F-box_dom"/>
</dbReference>
<dbReference type="STRING" id="1504633.A0A2T7DXU4"/>
<dbReference type="PROSITE" id="PS50181">
    <property type="entry name" value="FBOX"/>
    <property type="match status" value="1"/>
</dbReference>
<evidence type="ECO:0000259" key="1">
    <source>
        <dbReference type="PROSITE" id="PS50181"/>
    </source>
</evidence>
<evidence type="ECO:0000313" key="3">
    <source>
        <dbReference type="Proteomes" id="UP000244336"/>
    </source>
</evidence>
<dbReference type="Gene3D" id="1.20.1280.50">
    <property type="match status" value="1"/>
</dbReference>
<dbReference type="PANTHER" id="PTHR13318">
    <property type="entry name" value="PARTNER OF PAIRED, ISOFORM B-RELATED"/>
    <property type="match status" value="1"/>
</dbReference>
<dbReference type="InterPro" id="IPR001611">
    <property type="entry name" value="Leu-rich_rpt"/>
</dbReference>
<proteinExistence type="predicted"/>
<dbReference type="SUPFAM" id="SSF52047">
    <property type="entry name" value="RNI-like"/>
    <property type="match status" value="1"/>
</dbReference>
<dbReference type="InterPro" id="IPR032675">
    <property type="entry name" value="LRR_dom_sf"/>
</dbReference>
<dbReference type="FunFam" id="1.20.1280.50:FF:000023">
    <property type="entry name" value="F-box/LRR-repeat protein 4"/>
    <property type="match status" value="1"/>
</dbReference>
<dbReference type="InterPro" id="IPR006553">
    <property type="entry name" value="Leu-rich_rpt_Cys-con_subtyp"/>
</dbReference>
<gene>
    <name evidence="2" type="ORF">GQ55_4G122000</name>
</gene>
<sequence length="419" mass="46562">MEDLPEALLREVIKRLPTTSDLNSLSLVSKRLYTVEAELRDAIYVGCGVCPVTVALASLCSRFRNLCKVEFNYSGWTPNDGMQLGNQGLHVFSSCCPSLTDLTLSFCSYIEDSGLGFLACFKKLMSLRLKALPQIASAGLLSVAVGCKSLSALRLMSCENVSSVEWLEYLGKSGSLGELVVGNCERISQFDLLRFGSGFMKVQMFEFQNSQSRYDFCSNLLKDLTLAWISTEAEIGLCCLLRKNLRRISLMLAPQYCEGYDYRTTLTDDSLKALALWCPMLQSVELTFFGCEPDWPDEIGFTQEGLVMLIRSCPIRDLKLGGANIFDDEGMKALSCARFLESLKLINCVAITDAGMHFLARSPSFIDLTLELFDESLTIAECCQISLKAVQGAAKTVHYTDECPGYKEWMDRCVCEPQV</sequence>
<dbReference type="EMBL" id="CM009752">
    <property type="protein sequence ID" value="PUZ60398.1"/>
    <property type="molecule type" value="Genomic_DNA"/>
</dbReference>
<organism evidence="2 3">
    <name type="scientific">Panicum hallii var. hallii</name>
    <dbReference type="NCBI Taxonomy" id="1504633"/>
    <lineage>
        <taxon>Eukaryota</taxon>
        <taxon>Viridiplantae</taxon>
        <taxon>Streptophyta</taxon>
        <taxon>Embryophyta</taxon>
        <taxon>Tracheophyta</taxon>
        <taxon>Spermatophyta</taxon>
        <taxon>Magnoliopsida</taxon>
        <taxon>Liliopsida</taxon>
        <taxon>Poales</taxon>
        <taxon>Poaceae</taxon>
        <taxon>PACMAD clade</taxon>
        <taxon>Panicoideae</taxon>
        <taxon>Panicodae</taxon>
        <taxon>Paniceae</taxon>
        <taxon>Panicinae</taxon>
        <taxon>Panicum</taxon>
        <taxon>Panicum sect. Panicum</taxon>
    </lineage>
</organism>
<protein>
    <recommendedName>
        <fullName evidence="1">F-box domain-containing protein</fullName>
    </recommendedName>
</protein>
<dbReference type="Pfam" id="PF13516">
    <property type="entry name" value="LRR_6"/>
    <property type="match status" value="1"/>
</dbReference>
<dbReference type="SMART" id="SM00367">
    <property type="entry name" value="LRR_CC"/>
    <property type="match status" value="4"/>
</dbReference>
<name>A0A2T7DXU4_9POAL</name>
<dbReference type="OrthoDB" id="595131at2759"/>
<dbReference type="Proteomes" id="UP000244336">
    <property type="component" value="Chromosome 4"/>
</dbReference>
<dbReference type="FunFam" id="3.80.10.10:FF:000653">
    <property type="entry name" value="F-box/LRR-repeat protein 14"/>
    <property type="match status" value="1"/>
</dbReference>
<dbReference type="Pfam" id="PF00646">
    <property type="entry name" value="F-box"/>
    <property type="match status" value="1"/>
</dbReference>
<evidence type="ECO:0000313" key="2">
    <source>
        <dbReference type="EMBL" id="PUZ60398.1"/>
    </source>
</evidence>
<feature type="domain" description="F-box" evidence="1">
    <location>
        <begin position="1"/>
        <end position="47"/>
    </location>
</feature>
<dbReference type="GO" id="GO:0031146">
    <property type="term" value="P:SCF-dependent proteasomal ubiquitin-dependent protein catabolic process"/>
    <property type="evidence" value="ECO:0007669"/>
    <property type="project" value="TreeGrafter"/>
</dbReference>
<dbReference type="Gramene" id="PUZ60398">
    <property type="protein sequence ID" value="PUZ60398"/>
    <property type="gene ID" value="GQ55_4G122000"/>
</dbReference>
<dbReference type="GO" id="GO:0019005">
    <property type="term" value="C:SCF ubiquitin ligase complex"/>
    <property type="evidence" value="ECO:0007669"/>
    <property type="project" value="TreeGrafter"/>
</dbReference>
<keyword evidence="3" id="KW-1185">Reference proteome</keyword>
<accession>A0A2T7DXU4</accession>
<dbReference type="PANTHER" id="PTHR13318:SF216">
    <property type="entry name" value="F-BOX DOMAIN CONTAINING PROTEIN"/>
    <property type="match status" value="1"/>
</dbReference>
<dbReference type="AlphaFoldDB" id="A0A2T7DXU4"/>
<reference evidence="2 3" key="1">
    <citation type="submission" date="2018-04" db="EMBL/GenBank/DDBJ databases">
        <title>WGS assembly of Panicum hallii var. hallii HAL2.</title>
        <authorList>
            <person name="Lovell J."/>
            <person name="Jenkins J."/>
            <person name="Lowry D."/>
            <person name="Mamidi S."/>
            <person name="Sreedasyam A."/>
            <person name="Weng X."/>
            <person name="Barry K."/>
            <person name="Bonette J."/>
            <person name="Campitelli B."/>
            <person name="Daum C."/>
            <person name="Gordon S."/>
            <person name="Gould B."/>
            <person name="Lipzen A."/>
            <person name="MacQueen A."/>
            <person name="Palacio-Mejia J."/>
            <person name="Plott C."/>
            <person name="Shakirov E."/>
            <person name="Shu S."/>
            <person name="Yoshinaga Y."/>
            <person name="Zane M."/>
            <person name="Rokhsar D."/>
            <person name="Grimwood J."/>
            <person name="Schmutz J."/>
            <person name="Juenger T."/>
        </authorList>
    </citation>
    <scope>NUCLEOTIDE SEQUENCE [LARGE SCALE GENOMIC DNA]</scope>
    <source>
        <strain evidence="3">cv. HAL2</strain>
    </source>
</reference>